<proteinExistence type="predicted"/>
<gene>
    <name evidence="2" type="ORF">PSALAMII_LOCUS7853</name>
</gene>
<dbReference type="AlphaFoldDB" id="A0A9W4NRE5"/>
<protein>
    <submittedName>
        <fullName evidence="2">Uncharacterized protein</fullName>
    </submittedName>
</protein>
<sequence length="47" mass="4927">MLGVAGTPPLRRHDLPIDLSGSCPLGPSQLKDAKAEADKQVGPNDLF</sequence>
<accession>A0A9W4NRE5</accession>
<comment type="caution">
    <text evidence="2">The sequence shown here is derived from an EMBL/GenBank/DDBJ whole genome shotgun (WGS) entry which is preliminary data.</text>
</comment>
<feature type="region of interest" description="Disordered" evidence="1">
    <location>
        <begin position="1"/>
        <end position="47"/>
    </location>
</feature>
<keyword evidence="3" id="KW-1185">Reference proteome</keyword>
<name>A0A9W4NRE5_9EURO</name>
<evidence type="ECO:0000313" key="3">
    <source>
        <dbReference type="Proteomes" id="UP001152649"/>
    </source>
</evidence>
<dbReference type="EMBL" id="CAJVPG010000388">
    <property type="protein sequence ID" value="CAG8401638.1"/>
    <property type="molecule type" value="Genomic_DNA"/>
</dbReference>
<organism evidence="2 3">
    <name type="scientific">Penicillium salamii</name>
    <dbReference type="NCBI Taxonomy" id="1612424"/>
    <lineage>
        <taxon>Eukaryota</taxon>
        <taxon>Fungi</taxon>
        <taxon>Dikarya</taxon>
        <taxon>Ascomycota</taxon>
        <taxon>Pezizomycotina</taxon>
        <taxon>Eurotiomycetes</taxon>
        <taxon>Eurotiomycetidae</taxon>
        <taxon>Eurotiales</taxon>
        <taxon>Aspergillaceae</taxon>
        <taxon>Penicillium</taxon>
    </lineage>
</organism>
<dbReference type="Proteomes" id="UP001152649">
    <property type="component" value="Unassembled WGS sequence"/>
</dbReference>
<evidence type="ECO:0000313" key="2">
    <source>
        <dbReference type="EMBL" id="CAG8401638.1"/>
    </source>
</evidence>
<reference evidence="2" key="1">
    <citation type="submission" date="2021-07" db="EMBL/GenBank/DDBJ databases">
        <authorList>
            <person name="Branca A.L. A."/>
        </authorList>
    </citation>
    <scope>NUCLEOTIDE SEQUENCE</scope>
</reference>
<evidence type="ECO:0000256" key="1">
    <source>
        <dbReference type="SAM" id="MobiDB-lite"/>
    </source>
</evidence>